<dbReference type="Gene3D" id="3.30.450.20">
    <property type="entry name" value="PAS domain"/>
    <property type="match status" value="1"/>
</dbReference>
<evidence type="ECO:0000256" key="2">
    <source>
        <dbReference type="ARBA" id="ARBA00022643"/>
    </source>
</evidence>
<sequence length="671" mass="72058">MESNANEASTRAPSLNFDGFDGMSVTPPGLAAEGPPRDSQFSPARSLRSQMSHVSLADSAANSTATSASASASTSTSSVVPLPLPLPLPPLQIKGEFAENGLLHPLPEEELDPGSFDIVAPLRQEPKVYSLAKRSEDLFSKEHMGIILGDARLLAQFSHFLASVRPRSLPLLTYYLDADKAIRAIDYANSVAAGLEKKKLDGYGYGYDFASGPADKVASRTLEAKHDGAFEALAREELPMFITHVWIRIVSLSIKQRVMGTMPAHLREASSGLAEVFCLTDPSRHDNPIILASSEFHRTTQYGMSDVIGRNCRFLQGPGTNPLSVRRIRAQLEAGKEHFETLLNYRRDGSPFMNLLLCAPLIDSRGTVRYFLGAQVDVSGLARECAGLDGLKRLVRARGEEGGGRAREKELPSLPNHDEFESERPLGISSALSCRGDTGDEDDENVRYNNTVQQESSSSSSSHQGDTPYYLVLGEGASSSSSASTQESPAEQQQQQQLASGRLTGVYENYLLVRASPGLPILFASPTLRVPGMLQSALLSRIGGSGRVRDQLAQALGEGRGVTAKVQWLPFSSARRCATARAASSCRGRPRWLHCTPLRGIDGVIGVWMVVVVDDDDGAGAGSAAKHPAVGAACASGQPSRVAPAIESPPRRRTAAPFGPDNDPWPFVWQG</sequence>
<keyword evidence="1" id="KW-0285">Flavoprotein</keyword>
<organism evidence="6 7">
    <name type="scientific">Epichloe festucae (strain Fl1)</name>
    <dbReference type="NCBI Taxonomy" id="877507"/>
    <lineage>
        <taxon>Eukaryota</taxon>
        <taxon>Fungi</taxon>
        <taxon>Dikarya</taxon>
        <taxon>Ascomycota</taxon>
        <taxon>Pezizomycotina</taxon>
        <taxon>Sordariomycetes</taxon>
        <taxon>Hypocreomycetidae</taxon>
        <taxon>Hypocreales</taxon>
        <taxon>Clavicipitaceae</taxon>
        <taxon>Epichloe</taxon>
    </lineage>
</organism>
<keyword evidence="3" id="KW-0157">Chromophore</keyword>
<dbReference type="Proteomes" id="UP000594364">
    <property type="component" value="Chromosome 2"/>
</dbReference>
<dbReference type="InterPro" id="IPR000700">
    <property type="entry name" value="PAS-assoc_C"/>
</dbReference>
<dbReference type="InterPro" id="IPR000014">
    <property type="entry name" value="PAS"/>
</dbReference>
<protein>
    <recommendedName>
        <fullName evidence="5">PAC domain-containing protein</fullName>
    </recommendedName>
</protein>
<reference evidence="6 7" key="1">
    <citation type="journal article" date="2018" name="PLoS Genet.">
        <title>Repeat elements organise 3D genome structure and mediate transcription in the filamentous fungus Epichloe festucae.</title>
        <authorList>
            <person name="Winter D.J."/>
            <person name="Ganley A.R.D."/>
            <person name="Young C.A."/>
            <person name="Liachko I."/>
            <person name="Schardl C.L."/>
            <person name="Dupont P.Y."/>
            <person name="Berry D."/>
            <person name="Ram A."/>
            <person name="Scott B."/>
            <person name="Cox M.P."/>
        </authorList>
    </citation>
    <scope>NUCLEOTIDE SEQUENCE [LARGE SCALE GENOMIC DNA]</scope>
    <source>
        <strain evidence="6 7">Fl1</strain>
    </source>
</reference>
<dbReference type="AlphaFoldDB" id="A0A7S9KN14"/>
<feature type="compositionally biased region" description="Low complexity" evidence="4">
    <location>
        <begin position="477"/>
        <end position="497"/>
    </location>
</feature>
<accession>A0A7S9KN14</accession>
<dbReference type="EMBL" id="CP031386">
    <property type="protein sequence ID" value="QPG95372.1"/>
    <property type="molecule type" value="Genomic_DNA"/>
</dbReference>
<gene>
    <name evidence="6" type="ORF">C2857_000313</name>
</gene>
<name>A0A7S9KN14_EPIFF</name>
<dbReference type="Pfam" id="PF13426">
    <property type="entry name" value="PAS_9"/>
    <property type="match status" value="1"/>
</dbReference>
<dbReference type="InterPro" id="IPR035965">
    <property type="entry name" value="PAS-like_dom_sf"/>
</dbReference>
<evidence type="ECO:0000256" key="1">
    <source>
        <dbReference type="ARBA" id="ARBA00022630"/>
    </source>
</evidence>
<dbReference type="PANTHER" id="PTHR47429:SF9">
    <property type="entry name" value="PAS DOMAIN-CONTAINING PROTEIN"/>
    <property type="match status" value="1"/>
</dbReference>
<feature type="domain" description="PAC" evidence="5">
    <location>
        <begin position="337"/>
        <end position="390"/>
    </location>
</feature>
<dbReference type="CDD" id="cd00130">
    <property type="entry name" value="PAS"/>
    <property type="match status" value="1"/>
</dbReference>
<feature type="region of interest" description="Disordered" evidence="4">
    <location>
        <begin position="399"/>
        <end position="497"/>
    </location>
</feature>
<evidence type="ECO:0000256" key="3">
    <source>
        <dbReference type="ARBA" id="ARBA00022991"/>
    </source>
</evidence>
<keyword evidence="2" id="KW-0288">FMN</keyword>
<dbReference type="PANTHER" id="PTHR47429">
    <property type="entry name" value="PROTEIN TWIN LOV 1"/>
    <property type="match status" value="1"/>
</dbReference>
<evidence type="ECO:0000313" key="7">
    <source>
        <dbReference type="Proteomes" id="UP000594364"/>
    </source>
</evidence>
<feature type="compositionally biased region" description="Polar residues" evidence="4">
    <location>
        <begin position="1"/>
        <end position="13"/>
    </location>
</feature>
<dbReference type="GO" id="GO:0005634">
    <property type="term" value="C:nucleus"/>
    <property type="evidence" value="ECO:0007669"/>
    <property type="project" value="TreeGrafter"/>
</dbReference>
<feature type="compositionally biased region" description="Polar residues" evidence="4">
    <location>
        <begin position="39"/>
        <end position="53"/>
    </location>
</feature>
<evidence type="ECO:0000256" key="4">
    <source>
        <dbReference type="SAM" id="MobiDB-lite"/>
    </source>
</evidence>
<keyword evidence="7" id="KW-1185">Reference proteome</keyword>
<feature type="region of interest" description="Disordered" evidence="4">
    <location>
        <begin position="1"/>
        <end position="60"/>
    </location>
</feature>
<evidence type="ECO:0000259" key="5">
    <source>
        <dbReference type="PROSITE" id="PS50113"/>
    </source>
</evidence>
<evidence type="ECO:0000313" key="6">
    <source>
        <dbReference type="EMBL" id="QPG95372.1"/>
    </source>
</evidence>
<dbReference type="SUPFAM" id="SSF55785">
    <property type="entry name" value="PYP-like sensor domain (PAS domain)"/>
    <property type="match status" value="1"/>
</dbReference>
<proteinExistence type="predicted"/>
<feature type="compositionally biased region" description="Basic and acidic residues" evidence="4">
    <location>
        <begin position="399"/>
        <end position="424"/>
    </location>
</feature>
<feature type="region of interest" description="Disordered" evidence="4">
    <location>
        <begin position="634"/>
        <end position="671"/>
    </location>
</feature>
<dbReference type="PROSITE" id="PS50113">
    <property type="entry name" value="PAC"/>
    <property type="match status" value="1"/>
</dbReference>
<dbReference type="OrthoDB" id="447251at2759"/>